<reference evidence="2" key="1">
    <citation type="journal article" date="2019" name="Int. J. Syst. Evol. Microbiol.">
        <title>The Global Catalogue of Microorganisms (GCM) 10K type strain sequencing project: providing services to taxonomists for standard genome sequencing and annotation.</title>
        <authorList>
            <consortium name="The Broad Institute Genomics Platform"/>
            <consortium name="The Broad Institute Genome Sequencing Center for Infectious Disease"/>
            <person name="Wu L."/>
            <person name="Ma J."/>
        </authorList>
    </citation>
    <scope>NUCLEOTIDE SEQUENCE [LARGE SCALE GENOMIC DNA]</scope>
    <source>
        <strain evidence="2">IBRC-M 10908</strain>
    </source>
</reference>
<comment type="caution">
    <text evidence="1">The sequence shown here is derived from an EMBL/GenBank/DDBJ whole genome shotgun (WGS) entry which is preliminary data.</text>
</comment>
<dbReference type="PROSITE" id="PS51257">
    <property type="entry name" value="PROKAR_LIPOPROTEIN"/>
    <property type="match status" value="1"/>
</dbReference>
<gene>
    <name evidence="1" type="ORF">ACFPET_22485</name>
</gene>
<evidence type="ECO:0000313" key="2">
    <source>
        <dbReference type="Proteomes" id="UP001595823"/>
    </source>
</evidence>
<name>A0ABV8U4A5_9ACTN</name>
<organism evidence="1 2">
    <name type="scientific">Salininema proteolyticum</name>
    <dbReference type="NCBI Taxonomy" id="1607685"/>
    <lineage>
        <taxon>Bacteria</taxon>
        <taxon>Bacillati</taxon>
        <taxon>Actinomycetota</taxon>
        <taxon>Actinomycetes</taxon>
        <taxon>Glycomycetales</taxon>
        <taxon>Glycomycetaceae</taxon>
        <taxon>Salininema</taxon>
    </lineage>
</organism>
<dbReference type="Proteomes" id="UP001595823">
    <property type="component" value="Unassembled WGS sequence"/>
</dbReference>
<proteinExistence type="predicted"/>
<dbReference type="EMBL" id="JBHSDK010000061">
    <property type="protein sequence ID" value="MFC4337965.1"/>
    <property type="molecule type" value="Genomic_DNA"/>
</dbReference>
<sequence>MSPLPTRDKAPRPLPLTLLSAAVLLLLTACGQEIAGRLHVTPGSHYSVSGSDGSLCDDAERPVEGDEATLVGAYFSLAVDCVGEVESLAEAGIDETALPIPEGTSVSFLRFGDPGGAQPLYPGTPPTGLTATVTIGPKSWTEENAGPEPGDLYAWVGSGEPEMRVEVNDNGHVFAIDPRSGEREGVIEALYHGKLTSKQSERVPIDAEFYASDSSYEYTGAVTVFYSAAVERQVFRVEEGWLADDGKALLTVGFSWFESDEEWELVWSAGDEPDFTVEHDGEKIEPVSVEAEKATEQGSTFRDYEITYEVPPSALEFDFAFTPPQSAKWEAQGVTMSLTKGKDPVKFSLDFS</sequence>
<dbReference type="RefSeq" id="WP_380625487.1">
    <property type="nucleotide sequence ID" value="NZ_JBHSDK010000061.1"/>
</dbReference>
<evidence type="ECO:0000313" key="1">
    <source>
        <dbReference type="EMBL" id="MFC4337965.1"/>
    </source>
</evidence>
<keyword evidence="2" id="KW-1185">Reference proteome</keyword>
<accession>A0ABV8U4A5</accession>
<protein>
    <submittedName>
        <fullName evidence="1">Uncharacterized protein</fullName>
    </submittedName>
</protein>